<sequence length="221" mass="23899">MEVMLDTNHEEVHFLDQQHADLIEMLFQTGVVRYGHYKLPDGTHAGVGFSRRRLCRVKWARETVAQGVAQVASAKGDYQVVAGTGSSGLVFAKAVASAMGLPAVGIPRPYWPFQYKAGNGLSMRALEPFEGKRVLLVETVTVGYQGLLALKHACGRAGAYIVAAIVLMARVEIPPGLLRTETQPDSPKLHVIFDGGLASLVWLEGNCQMCNVGTAPLRLVD</sequence>
<dbReference type="SUPFAM" id="SSF53271">
    <property type="entry name" value="PRTase-like"/>
    <property type="match status" value="1"/>
</dbReference>
<dbReference type="Proteomes" id="UP000230251">
    <property type="component" value="Unassembled WGS sequence"/>
</dbReference>
<organism evidence="1 2">
    <name type="scientific">Candidatus Uhrbacteria bacterium CG_4_9_14_0_2_um_filter_41_50</name>
    <dbReference type="NCBI Taxonomy" id="1975031"/>
    <lineage>
        <taxon>Bacteria</taxon>
        <taxon>Candidatus Uhriibacteriota</taxon>
    </lineage>
</organism>
<proteinExistence type="predicted"/>
<dbReference type="CDD" id="cd06223">
    <property type="entry name" value="PRTases_typeI"/>
    <property type="match status" value="1"/>
</dbReference>
<dbReference type="InterPro" id="IPR000836">
    <property type="entry name" value="PRTase_dom"/>
</dbReference>
<reference evidence="2" key="1">
    <citation type="submission" date="2017-09" db="EMBL/GenBank/DDBJ databases">
        <title>Depth-based differentiation of microbial function through sediment-hosted aquifers and enrichment of novel symbionts in the deep terrestrial subsurface.</title>
        <authorList>
            <person name="Probst A.J."/>
            <person name="Ladd B."/>
            <person name="Jarett J.K."/>
            <person name="Geller-Mcgrath D.E."/>
            <person name="Sieber C.M.K."/>
            <person name="Emerson J.B."/>
            <person name="Anantharaman K."/>
            <person name="Thomas B.C."/>
            <person name="Malmstrom R."/>
            <person name="Stieglmeier M."/>
            <person name="Klingl A."/>
            <person name="Woyke T."/>
            <person name="Ryan C.M."/>
            <person name="Banfield J.F."/>
        </authorList>
    </citation>
    <scope>NUCLEOTIDE SEQUENCE [LARGE SCALE GENOMIC DNA]</scope>
</reference>
<dbReference type="EMBL" id="PFSI01000028">
    <property type="protein sequence ID" value="PJC24644.1"/>
    <property type="molecule type" value="Genomic_DNA"/>
</dbReference>
<dbReference type="InterPro" id="IPR029057">
    <property type="entry name" value="PRTase-like"/>
</dbReference>
<evidence type="ECO:0000313" key="2">
    <source>
        <dbReference type="Proteomes" id="UP000230251"/>
    </source>
</evidence>
<evidence type="ECO:0000313" key="1">
    <source>
        <dbReference type="EMBL" id="PJC24644.1"/>
    </source>
</evidence>
<dbReference type="Gene3D" id="3.40.50.2020">
    <property type="match status" value="1"/>
</dbReference>
<protein>
    <recommendedName>
        <fullName evidence="3">Phosphoribosyltransferase domain-containing protein</fullName>
    </recommendedName>
</protein>
<gene>
    <name evidence="1" type="ORF">CO057_01705</name>
</gene>
<name>A0A2M8EPJ1_9BACT</name>
<dbReference type="AlphaFoldDB" id="A0A2M8EPJ1"/>
<comment type="caution">
    <text evidence="1">The sequence shown here is derived from an EMBL/GenBank/DDBJ whole genome shotgun (WGS) entry which is preliminary data.</text>
</comment>
<evidence type="ECO:0008006" key="3">
    <source>
        <dbReference type="Google" id="ProtNLM"/>
    </source>
</evidence>
<accession>A0A2M8EPJ1</accession>